<dbReference type="SUPFAM" id="SSF52768">
    <property type="entry name" value="Arginase/deacetylase"/>
    <property type="match status" value="1"/>
</dbReference>
<dbReference type="Gene3D" id="3.40.800.20">
    <property type="entry name" value="Histone deacetylase domain"/>
    <property type="match status" value="1"/>
</dbReference>
<protein>
    <recommendedName>
        <fullName evidence="2">Histone deacetylase domain-containing protein</fullName>
    </recommendedName>
</protein>
<dbReference type="PANTHER" id="PTHR10625:SF10">
    <property type="entry name" value="HISTONE DEACETYLASE HDAC1"/>
    <property type="match status" value="1"/>
</dbReference>
<feature type="domain" description="Histone deacetylase" evidence="2">
    <location>
        <begin position="1"/>
        <end position="180"/>
    </location>
</feature>
<proteinExistence type="inferred from homology"/>
<dbReference type="EMBL" id="JABZQH010000054">
    <property type="protein sequence ID" value="MBF1351964.1"/>
    <property type="molecule type" value="Genomic_DNA"/>
</dbReference>
<dbReference type="InterPro" id="IPR000286">
    <property type="entry name" value="HDACs"/>
</dbReference>
<dbReference type="GO" id="GO:0040029">
    <property type="term" value="P:epigenetic regulation of gene expression"/>
    <property type="evidence" value="ECO:0007669"/>
    <property type="project" value="TreeGrafter"/>
</dbReference>
<sequence>PPGHHAGRNFYHGFCYFNLAAIATETIKESGKKVAIIDFDIHHGDGTQDIFYDDPDVFFTSLHADPSLVMPGTGHVDETGINNNVANFPLPIGVDSATYMQALNEACRRVKNFSPDYLVIEAGFDGHKNEFPDLPPITQLGDEQYHEIGKIIGAMQIPSLVIFGGGYNQDVTSNAFLRYIQGMEVGRGVRSEVDLYASYDSLPH</sequence>
<reference evidence="3" key="1">
    <citation type="submission" date="2020-04" db="EMBL/GenBank/DDBJ databases">
        <title>Deep metagenomics examines the oral microbiome during advanced dental caries in children, revealing novel taxa and co-occurrences with host molecules.</title>
        <authorList>
            <person name="Baker J.L."/>
            <person name="Morton J.T."/>
            <person name="Dinis M."/>
            <person name="Alvarez R."/>
            <person name="Tran N.C."/>
            <person name="Knight R."/>
            <person name="Edlund A."/>
        </authorList>
    </citation>
    <scope>NUCLEOTIDE SEQUENCE</scope>
    <source>
        <strain evidence="3">JCVI_24_bin.8</strain>
    </source>
</reference>
<comment type="similarity">
    <text evidence="1">Belongs to the histone deacetylase family.</text>
</comment>
<name>A0A930EGB4_9FIRM</name>
<dbReference type="GO" id="GO:0004407">
    <property type="term" value="F:histone deacetylase activity"/>
    <property type="evidence" value="ECO:0007669"/>
    <property type="project" value="TreeGrafter"/>
</dbReference>
<dbReference type="PANTHER" id="PTHR10625">
    <property type="entry name" value="HISTONE DEACETYLASE HDAC1-RELATED"/>
    <property type="match status" value="1"/>
</dbReference>
<dbReference type="InterPro" id="IPR037138">
    <property type="entry name" value="His_deacetylse_dom_sf"/>
</dbReference>
<evidence type="ECO:0000256" key="1">
    <source>
        <dbReference type="ARBA" id="ARBA00005947"/>
    </source>
</evidence>
<dbReference type="AlphaFoldDB" id="A0A930EGB4"/>
<evidence type="ECO:0000313" key="3">
    <source>
        <dbReference type="EMBL" id="MBF1351964.1"/>
    </source>
</evidence>
<dbReference type="InterPro" id="IPR023696">
    <property type="entry name" value="Ureohydrolase_dom_sf"/>
</dbReference>
<evidence type="ECO:0000259" key="2">
    <source>
        <dbReference type="Pfam" id="PF00850"/>
    </source>
</evidence>
<comment type="caution">
    <text evidence="3">The sequence shown here is derived from an EMBL/GenBank/DDBJ whole genome shotgun (WGS) entry which is preliminary data.</text>
</comment>
<feature type="non-terminal residue" evidence="3">
    <location>
        <position position="1"/>
    </location>
</feature>
<gene>
    <name evidence="3" type="ORF">HXM71_02440</name>
</gene>
<dbReference type="PRINTS" id="PR01270">
    <property type="entry name" value="HDASUPER"/>
</dbReference>
<accession>A0A930EGB4</accession>
<dbReference type="InterPro" id="IPR023801">
    <property type="entry name" value="His_deacetylse_dom"/>
</dbReference>
<evidence type="ECO:0000313" key="4">
    <source>
        <dbReference type="Proteomes" id="UP000722050"/>
    </source>
</evidence>
<organism evidence="3 4">
    <name type="scientific">Mogibacterium diversum</name>
    <dbReference type="NCBI Taxonomy" id="114527"/>
    <lineage>
        <taxon>Bacteria</taxon>
        <taxon>Bacillati</taxon>
        <taxon>Bacillota</taxon>
        <taxon>Clostridia</taxon>
        <taxon>Peptostreptococcales</taxon>
        <taxon>Anaerovoracaceae</taxon>
        <taxon>Mogibacterium</taxon>
    </lineage>
</organism>
<dbReference type="Pfam" id="PF00850">
    <property type="entry name" value="Hist_deacetyl"/>
    <property type="match status" value="1"/>
</dbReference>
<dbReference type="Proteomes" id="UP000722050">
    <property type="component" value="Unassembled WGS sequence"/>
</dbReference>